<reference evidence="1 2" key="1">
    <citation type="submission" date="2021-07" db="EMBL/GenBank/DDBJ databases">
        <title>Novel Helicobacter sp. Isolated from a dog.</title>
        <authorList>
            <person name="Rimbara E."/>
            <person name="Suzuki M."/>
        </authorList>
    </citation>
    <scope>NUCLEOTIDE SEQUENCE [LARGE SCALE GENOMIC DNA]</scope>
    <source>
        <strain evidence="2">NHP19-003</strain>
    </source>
</reference>
<dbReference type="EMBL" id="AP024814">
    <property type="protein sequence ID" value="BCZ17033.1"/>
    <property type="molecule type" value="Genomic_DNA"/>
</dbReference>
<proteinExistence type="predicted"/>
<name>A0ABM7S943_9HELI</name>
<evidence type="ECO:0000313" key="2">
    <source>
        <dbReference type="Proteomes" id="UP000826775"/>
    </source>
</evidence>
<keyword evidence="2" id="KW-1185">Reference proteome</keyword>
<dbReference type="Gene3D" id="3.90.180.10">
    <property type="entry name" value="Medium-chain alcohol dehydrogenases, catalytic domain"/>
    <property type="match status" value="1"/>
</dbReference>
<evidence type="ECO:0000313" key="1">
    <source>
        <dbReference type="EMBL" id="BCZ17033.1"/>
    </source>
</evidence>
<dbReference type="Pfam" id="PF13602">
    <property type="entry name" value="ADH_zinc_N_2"/>
    <property type="match status" value="1"/>
</dbReference>
<dbReference type="RefSeq" id="WP_260320625.1">
    <property type="nucleotide sequence ID" value="NZ_AP024814.1"/>
</dbReference>
<protein>
    <submittedName>
        <fullName evidence="1">Uncharacterized protein</fullName>
    </submittedName>
</protein>
<sequence>MRGYQLFELTTNPTRLERAKSYVYEALASRKLRPEIDCIFDFKDIAKAHDYMEQGTQIGKVLVRI</sequence>
<accession>A0ABM7S943</accession>
<dbReference type="Proteomes" id="UP000826775">
    <property type="component" value="Chromosome"/>
</dbReference>
<organism evidence="1 2">
    <name type="scientific">Helicobacter gastrocanis</name>
    <dbReference type="NCBI Taxonomy" id="2849641"/>
    <lineage>
        <taxon>Bacteria</taxon>
        <taxon>Pseudomonadati</taxon>
        <taxon>Campylobacterota</taxon>
        <taxon>Epsilonproteobacteria</taxon>
        <taxon>Campylobacterales</taxon>
        <taxon>Helicobacteraceae</taxon>
        <taxon>Helicobacter</taxon>
    </lineage>
</organism>
<gene>
    <name evidence="1" type="ORF">NHP190003_03150</name>
</gene>